<dbReference type="RefSeq" id="XP_030387278.1">
    <property type="nucleotide sequence ID" value="XM_030531418.1"/>
</dbReference>
<organism evidence="2 3">
    <name type="scientific">Drosophila lebanonensis</name>
    <name type="common">Fruit fly</name>
    <name type="synonym">Scaptodrosophila lebanonensis</name>
    <dbReference type="NCBI Taxonomy" id="7225"/>
    <lineage>
        <taxon>Eukaryota</taxon>
        <taxon>Metazoa</taxon>
        <taxon>Ecdysozoa</taxon>
        <taxon>Arthropoda</taxon>
        <taxon>Hexapoda</taxon>
        <taxon>Insecta</taxon>
        <taxon>Pterygota</taxon>
        <taxon>Neoptera</taxon>
        <taxon>Endopterygota</taxon>
        <taxon>Diptera</taxon>
        <taxon>Brachycera</taxon>
        <taxon>Muscomorpha</taxon>
        <taxon>Ephydroidea</taxon>
        <taxon>Drosophilidae</taxon>
        <taxon>Scaptodrosophila</taxon>
    </lineage>
</organism>
<proteinExistence type="predicted"/>
<keyword evidence="2" id="KW-1185">Reference proteome</keyword>
<protein>
    <submittedName>
        <fullName evidence="3">Uncharacterized protein LOC115633910 isoform X1</fullName>
    </submittedName>
</protein>
<name>A0A6J2UIF3_DROLE</name>
<dbReference type="AlphaFoldDB" id="A0A6J2UIF3"/>
<reference evidence="3" key="1">
    <citation type="submission" date="2025-08" db="UniProtKB">
        <authorList>
            <consortium name="RefSeq"/>
        </authorList>
    </citation>
    <scope>IDENTIFICATION</scope>
    <source>
        <strain evidence="3">11010-0011.00</strain>
        <tissue evidence="3">Whole body</tissue>
    </source>
</reference>
<feature type="signal peptide" evidence="1">
    <location>
        <begin position="1"/>
        <end position="19"/>
    </location>
</feature>
<evidence type="ECO:0000313" key="3">
    <source>
        <dbReference type="RefSeq" id="XP_030387278.1"/>
    </source>
</evidence>
<accession>A0A6J2UIF3</accession>
<dbReference type="OrthoDB" id="7813410at2759"/>
<dbReference type="GeneID" id="115633910"/>
<feature type="chain" id="PRO_5027106378" evidence="1">
    <location>
        <begin position="20"/>
        <end position="138"/>
    </location>
</feature>
<sequence length="138" mass="15356">MNFLIVLVLIATFSNIIGGTPTPTIANDELMDGKYLCEAGFKKFDGPFIVRMISITNGQTLGCFLCGQPDPKTQYHLKRCMDTLIPGKSTPSHRSDIMPVLIRMDPTNNKDIWSSKIKKNFDEIDKASASFSILNQLV</sequence>
<dbReference type="Proteomes" id="UP000504634">
    <property type="component" value="Unplaced"/>
</dbReference>
<evidence type="ECO:0000313" key="2">
    <source>
        <dbReference type="Proteomes" id="UP000504634"/>
    </source>
</evidence>
<keyword evidence="1" id="KW-0732">Signal</keyword>
<gene>
    <name evidence="3" type="primary">LOC115633910</name>
</gene>
<evidence type="ECO:0000256" key="1">
    <source>
        <dbReference type="SAM" id="SignalP"/>
    </source>
</evidence>